<feature type="domain" description="UDP-N-acetylenolpyruvoylglucosamine reductase C-terminal" evidence="17">
    <location>
        <begin position="91"/>
        <end position="189"/>
    </location>
</feature>
<reference evidence="18 19" key="1">
    <citation type="submission" date="2017-02" db="EMBL/GenBank/DDBJ databases">
        <title>Delving into the versatile metabolic prowess of the omnipresent phylum Bacteroidetes.</title>
        <authorList>
            <person name="Nobu M.K."/>
            <person name="Mei R."/>
            <person name="Narihiro T."/>
            <person name="Kuroda K."/>
            <person name="Liu W.-T."/>
        </authorList>
    </citation>
    <scope>NUCLEOTIDE SEQUENCE [LARGE SCALE GENOMIC DNA]</scope>
    <source>
        <strain evidence="18">ADurb.Bin417</strain>
    </source>
</reference>
<dbReference type="NCBIfam" id="TIGR00179">
    <property type="entry name" value="murB"/>
    <property type="match status" value="1"/>
</dbReference>
<evidence type="ECO:0000256" key="4">
    <source>
        <dbReference type="ARBA" id="ARBA00004752"/>
    </source>
</evidence>
<dbReference type="GO" id="GO:0071555">
    <property type="term" value="P:cell wall organization"/>
    <property type="evidence" value="ECO:0007669"/>
    <property type="project" value="UniProtKB-KW"/>
</dbReference>
<evidence type="ECO:0000256" key="9">
    <source>
        <dbReference type="ARBA" id="ARBA00022857"/>
    </source>
</evidence>
<keyword evidence="13 16" id="KW-0131">Cell cycle</keyword>
<comment type="caution">
    <text evidence="18">The sequence shown here is derived from an EMBL/GenBank/DDBJ whole genome shotgun (WGS) entry which is preliminary data.</text>
</comment>
<feature type="active site" evidence="16">
    <location>
        <position position="185"/>
    </location>
</feature>
<dbReference type="GO" id="GO:0051301">
    <property type="term" value="P:cell division"/>
    <property type="evidence" value="ECO:0007669"/>
    <property type="project" value="UniProtKB-KW"/>
</dbReference>
<evidence type="ECO:0000256" key="6">
    <source>
        <dbReference type="ARBA" id="ARBA00022618"/>
    </source>
</evidence>
<organism evidence="18 19">
    <name type="scientific">candidate division TA06 bacterium ADurb.Bin417</name>
    <dbReference type="NCBI Taxonomy" id="1852828"/>
    <lineage>
        <taxon>Bacteria</taxon>
        <taxon>Bacteria division TA06</taxon>
    </lineage>
</organism>
<dbReference type="UniPathway" id="UPA00219"/>
<sequence>MGYVVKYGLGGLEFLAGIPGTLGGALVMNAGVVGREIGSAVRTVNVLDESLAERELAAGAAGFGYRSSSLAGYPLVAGVRLALTPRPPAAIRADIAGQVHRRRLTQPYGIPSAGSVFKNPPGDYAGRLIEAAGCKGWREGDALVSDRHANFIVNTGAASARQVLGLIERVRAAVRSRFGIELELEIKTV</sequence>
<dbReference type="HAMAP" id="MF_00037">
    <property type="entry name" value="MurB"/>
    <property type="match status" value="1"/>
</dbReference>
<evidence type="ECO:0000256" key="11">
    <source>
        <dbReference type="ARBA" id="ARBA00022984"/>
    </source>
</evidence>
<comment type="function">
    <text evidence="2 16">Cell wall formation.</text>
</comment>
<dbReference type="PANTHER" id="PTHR21071">
    <property type="entry name" value="UDP-N-ACETYLENOLPYRUVOYLGLUCOSAMINE REDUCTASE"/>
    <property type="match status" value="1"/>
</dbReference>
<name>A0A1V5MH58_UNCT6</name>
<comment type="similarity">
    <text evidence="16">Belongs to the MurB family.</text>
</comment>
<dbReference type="InterPro" id="IPR036635">
    <property type="entry name" value="MurB_C_sf"/>
</dbReference>
<dbReference type="Proteomes" id="UP000485484">
    <property type="component" value="Unassembled WGS sequence"/>
</dbReference>
<dbReference type="Pfam" id="PF02873">
    <property type="entry name" value="MurB_C"/>
    <property type="match status" value="1"/>
</dbReference>
<dbReference type="PANTHER" id="PTHR21071:SF4">
    <property type="entry name" value="UDP-N-ACETYLENOLPYRUVOYLGLUCOSAMINE REDUCTASE"/>
    <property type="match status" value="1"/>
</dbReference>
<comment type="cofactor">
    <cofactor evidence="1 16">
        <name>FAD</name>
        <dbReference type="ChEBI" id="CHEBI:57692"/>
    </cofactor>
</comment>
<keyword evidence="6 16" id="KW-0132">Cell division</keyword>
<dbReference type="InterPro" id="IPR011601">
    <property type="entry name" value="MurB_C"/>
</dbReference>
<gene>
    <name evidence="16 18" type="primary">murB</name>
    <name evidence="18" type="ORF">BWY73_00885</name>
</gene>
<dbReference type="AlphaFoldDB" id="A0A1V5MH58"/>
<proteinExistence type="inferred from homology"/>
<evidence type="ECO:0000256" key="7">
    <source>
        <dbReference type="ARBA" id="ARBA00022630"/>
    </source>
</evidence>
<dbReference type="SUPFAM" id="SSF56194">
    <property type="entry name" value="Uridine diphospho-N-Acetylenolpyruvylglucosamine reductase, MurB, C-terminal domain"/>
    <property type="match status" value="1"/>
</dbReference>
<keyword evidence="10 16" id="KW-0133">Cell shape</keyword>
<keyword evidence="14 16" id="KW-0961">Cell wall biogenesis/degradation</keyword>
<feature type="active site" evidence="16">
    <location>
        <position position="66"/>
    </location>
</feature>
<evidence type="ECO:0000256" key="10">
    <source>
        <dbReference type="ARBA" id="ARBA00022960"/>
    </source>
</evidence>
<comment type="subcellular location">
    <subcellularLocation>
        <location evidence="3 16">Cytoplasm</location>
    </subcellularLocation>
</comment>
<evidence type="ECO:0000313" key="19">
    <source>
        <dbReference type="Proteomes" id="UP000485484"/>
    </source>
</evidence>
<keyword evidence="7 16" id="KW-0285">Flavoprotein</keyword>
<dbReference type="InterPro" id="IPR003170">
    <property type="entry name" value="MurB"/>
</dbReference>
<evidence type="ECO:0000259" key="17">
    <source>
        <dbReference type="Pfam" id="PF02873"/>
    </source>
</evidence>
<evidence type="ECO:0000313" key="18">
    <source>
        <dbReference type="EMBL" id="OPZ92240.1"/>
    </source>
</evidence>
<dbReference type="SUPFAM" id="SSF56176">
    <property type="entry name" value="FAD-binding/transporter-associated domain-like"/>
    <property type="match status" value="1"/>
</dbReference>
<evidence type="ECO:0000256" key="2">
    <source>
        <dbReference type="ARBA" id="ARBA00003921"/>
    </source>
</evidence>
<dbReference type="InterPro" id="IPR016169">
    <property type="entry name" value="FAD-bd_PCMH_sub2"/>
</dbReference>
<dbReference type="InterPro" id="IPR036318">
    <property type="entry name" value="FAD-bd_PCMH-like_sf"/>
</dbReference>
<dbReference type="GO" id="GO:0005829">
    <property type="term" value="C:cytosol"/>
    <property type="evidence" value="ECO:0007669"/>
    <property type="project" value="TreeGrafter"/>
</dbReference>
<keyword evidence="9 16" id="KW-0521">NADP</keyword>
<evidence type="ECO:0000256" key="14">
    <source>
        <dbReference type="ARBA" id="ARBA00023316"/>
    </source>
</evidence>
<protein>
    <recommendedName>
        <fullName evidence="16">UDP-N-acetylenolpyruvoylglucosamine reductase</fullName>
        <ecNumber evidence="16">1.3.1.98</ecNumber>
    </recommendedName>
    <alternativeName>
        <fullName evidence="16">UDP-N-acetylmuramate dehydrogenase</fullName>
    </alternativeName>
</protein>
<feature type="active site" description="Proton donor" evidence="16">
    <location>
        <position position="115"/>
    </location>
</feature>
<dbReference type="EMBL" id="MWAK01000117">
    <property type="protein sequence ID" value="OPZ92240.1"/>
    <property type="molecule type" value="Genomic_DNA"/>
</dbReference>
<comment type="pathway">
    <text evidence="4 16">Cell wall biogenesis; peptidoglycan biosynthesis.</text>
</comment>
<dbReference type="Gene3D" id="3.90.78.10">
    <property type="entry name" value="UDP-N-acetylenolpyruvoylglucosamine reductase, C-terminal domain"/>
    <property type="match status" value="1"/>
</dbReference>
<evidence type="ECO:0000256" key="16">
    <source>
        <dbReference type="HAMAP-Rule" id="MF_00037"/>
    </source>
</evidence>
<dbReference type="EC" id="1.3.1.98" evidence="16"/>
<evidence type="ECO:0000256" key="13">
    <source>
        <dbReference type="ARBA" id="ARBA00023306"/>
    </source>
</evidence>
<evidence type="ECO:0000256" key="3">
    <source>
        <dbReference type="ARBA" id="ARBA00004496"/>
    </source>
</evidence>
<keyword evidence="11 16" id="KW-0573">Peptidoglycan synthesis</keyword>
<dbReference type="GO" id="GO:0008360">
    <property type="term" value="P:regulation of cell shape"/>
    <property type="evidence" value="ECO:0007669"/>
    <property type="project" value="UniProtKB-KW"/>
</dbReference>
<evidence type="ECO:0000256" key="8">
    <source>
        <dbReference type="ARBA" id="ARBA00022827"/>
    </source>
</evidence>
<accession>A0A1V5MH58</accession>
<dbReference type="GO" id="GO:0008762">
    <property type="term" value="F:UDP-N-acetylmuramate dehydrogenase activity"/>
    <property type="evidence" value="ECO:0007669"/>
    <property type="project" value="UniProtKB-UniRule"/>
</dbReference>
<dbReference type="GO" id="GO:0050660">
    <property type="term" value="F:flavin adenine dinucleotide binding"/>
    <property type="evidence" value="ECO:0007669"/>
    <property type="project" value="InterPro"/>
</dbReference>
<comment type="catalytic activity">
    <reaction evidence="15 16">
        <text>UDP-N-acetyl-alpha-D-muramate + NADP(+) = UDP-N-acetyl-3-O-(1-carboxyvinyl)-alpha-D-glucosamine + NADPH + H(+)</text>
        <dbReference type="Rhea" id="RHEA:12248"/>
        <dbReference type="ChEBI" id="CHEBI:15378"/>
        <dbReference type="ChEBI" id="CHEBI:57783"/>
        <dbReference type="ChEBI" id="CHEBI:58349"/>
        <dbReference type="ChEBI" id="CHEBI:68483"/>
        <dbReference type="ChEBI" id="CHEBI:70757"/>
        <dbReference type="EC" id="1.3.1.98"/>
    </reaction>
</comment>
<dbReference type="Gene3D" id="3.30.465.10">
    <property type="match status" value="1"/>
</dbReference>
<evidence type="ECO:0000256" key="5">
    <source>
        <dbReference type="ARBA" id="ARBA00022490"/>
    </source>
</evidence>
<evidence type="ECO:0000256" key="15">
    <source>
        <dbReference type="ARBA" id="ARBA00048914"/>
    </source>
</evidence>
<keyword evidence="12 16" id="KW-0560">Oxidoreductase</keyword>
<dbReference type="GO" id="GO:0009252">
    <property type="term" value="P:peptidoglycan biosynthetic process"/>
    <property type="evidence" value="ECO:0007669"/>
    <property type="project" value="UniProtKB-UniRule"/>
</dbReference>
<keyword evidence="5 16" id="KW-0963">Cytoplasm</keyword>
<evidence type="ECO:0000256" key="1">
    <source>
        <dbReference type="ARBA" id="ARBA00001974"/>
    </source>
</evidence>
<evidence type="ECO:0000256" key="12">
    <source>
        <dbReference type="ARBA" id="ARBA00023002"/>
    </source>
</evidence>
<keyword evidence="8 16" id="KW-0274">FAD</keyword>